<reference evidence="2" key="1">
    <citation type="submission" date="2020-05" db="EMBL/GenBank/DDBJ databases">
        <authorList>
            <person name="Chiriac C."/>
            <person name="Salcher M."/>
            <person name="Ghai R."/>
            <person name="Kavagutti S V."/>
        </authorList>
    </citation>
    <scope>NUCLEOTIDE SEQUENCE</scope>
</reference>
<evidence type="ECO:0000313" key="2">
    <source>
        <dbReference type="EMBL" id="CAB5001480.1"/>
    </source>
</evidence>
<protein>
    <submittedName>
        <fullName evidence="2">Unannotated protein</fullName>
    </submittedName>
</protein>
<feature type="compositionally biased region" description="Basic residues" evidence="1">
    <location>
        <begin position="9"/>
        <end position="20"/>
    </location>
</feature>
<name>A0A6J7P7D1_9ZZZZ</name>
<gene>
    <name evidence="2" type="ORF">UFOPK3992_00670</name>
</gene>
<organism evidence="2">
    <name type="scientific">freshwater metagenome</name>
    <dbReference type="NCBI Taxonomy" id="449393"/>
    <lineage>
        <taxon>unclassified sequences</taxon>
        <taxon>metagenomes</taxon>
        <taxon>ecological metagenomes</taxon>
    </lineage>
</organism>
<feature type="compositionally biased region" description="Low complexity" evidence="1">
    <location>
        <begin position="216"/>
        <end position="234"/>
    </location>
</feature>
<evidence type="ECO:0000256" key="1">
    <source>
        <dbReference type="SAM" id="MobiDB-lite"/>
    </source>
</evidence>
<dbReference type="AlphaFoldDB" id="A0A6J7P7D1"/>
<feature type="compositionally biased region" description="Low complexity" evidence="1">
    <location>
        <begin position="49"/>
        <end position="63"/>
    </location>
</feature>
<feature type="compositionally biased region" description="Low complexity" evidence="1">
    <location>
        <begin position="178"/>
        <end position="195"/>
    </location>
</feature>
<feature type="region of interest" description="Disordered" evidence="1">
    <location>
        <begin position="1"/>
        <end position="63"/>
    </location>
</feature>
<proteinExistence type="predicted"/>
<feature type="region of interest" description="Disordered" evidence="1">
    <location>
        <begin position="99"/>
        <end position="236"/>
    </location>
</feature>
<accession>A0A6J7P7D1</accession>
<dbReference type="EMBL" id="CAFBOZ010000078">
    <property type="protein sequence ID" value="CAB5001480.1"/>
    <property type="molecule type" value="Genomic_DNA"/>
</dbReference>
<sequence length="257" mass="26773">MRTSGHVGSRSRRCSSRHRRQGVDPGTTSGPTRARGPSLITTRWGRPLAASCSASSGATTRGGQTTMRAATLPSAGRPVLSVRAAREAAALAAVRAGCPRAEAGGPSGAIERGRTRGASPAIGVMRSRPTPAAVSSVATPTPTRPVPRTCTRASRRRRSTSCASPGRVAAMTAVSGESRAASAPDRSSARSVAASTMAPVATSAWSAEMSHPRSPPVASKSSSVRVRLRVPSSARRARYSRWVTRGRIRARRWSMPT</sequence>